<evidence type="ECO:0000256" key="1">
    <source>
        <dbReference type="SAM" id="MobiDB-lite"/>
    </source>
</evidence>
<evidence type="ECO:0000313" key="2">
    <source>
        <dbReference type="EMBL" id="PTN00799.1"/>
    </source>
</evidence>
<sequence length="264" mass="29769">MTSPVGSLTQHLLTLCSSNVELSSFFTSPARARLMRAVFSAYYAEKADDMVIFDTNRAWAGRIAEVLHIFPDARFIACVRDPSMILDSVERVLERDPMRLSSLTAPGENIAQRARRMISPGGFIGDPLANLKKAVFGPHSERVMILEYDALCFDPGTAIDAVYRFVNLPAYDHDFENVRYTAERFDEHLNTPGLHTVHGPVRWQEREPMLPSEIVEDLSAQQFWNAPMRSRCARVLLGAKEQGNTKHDTDHEVPTDETRKIAHA</sequence>
<dbReference type="EMBL" id="QAAA01000022">
    <property type="protein sequence ID" value="PTN00799.1"/>
    <property type="molecule type" value="Genomic_DNA"/>
</dbReference>
<dbReference type="GO" id="GO:0016740">
    <property type="term" value="F:transferase activity"/>
    <property type="evidence" value="ECO:0007669"/>
    <property type="project" value="UniProtKB-KW"/>
</dbReference>
<dbReference type="Proteomes" id="UP000243859">
    <property type="component" value="Unassembled WGS sequence"/>
</dbReference>
<feature type="compositionally biased region" description="Basic and acidic residues" evidence="1">
    <location>
        <begin position="243"/>
        <end position="264"/>
    </location>
</feature>
<accession>A0A2T5BP78</accession>
<comment type="caution">
    <text evidence="2">The sequence shown here is derived from an EMBL/GenBank/DDBJ whole genome shotgun (WGS) entry which is preliminary data.</text>
</comment>
<organism evidence="2 3">
    <name type="scientific">Rhodovulum imhoffii</name>
    <dbReference type="NCBI Taxonomy" id="365340"/>
    <lineage>
        <taxon>Bacteria</taxon>
        <taxon>Pseudomonadati</taxon>
        <taxon>Pseudomonadota</taxon>
        <taxon>Alphaproteobacteria</taxon>
        <taxon>Rhodobacterales</taxon>
        <taxon>Paracoccaceae</taxon>
        <taxon>Rhodovulum</taxon>
    </lineage>
</organism>
<name>A0A2T5BP78_9RHOB</name>
<protein>
    <submittedName>
        <fullName evidence="2">Sulfotransferase</fullName>
    </submittedName>
</protein>
<dbReference type="InterPro" id="IPR027417">
    <property type="entry name" value="P-loop_NTPase"/>
</dbReference>
<feature type="region of interest" description="Disordered" evidence="1">
    <location>
        <begin position="240"/>
        <end position="264"/>
    </location>
</feature>
<keyword evidence="2" id="KW-0808">Transferase</keyword>
<dbReference type="Pfam" id="PF13469">
    <property type="entry name" value="Sulfotransfer_3"/>
    <property type="match status" value="1"/>
</dbReference>
<evidence type="ECO:0000313" key="3">
    <source>
        <dbReference type="Proteomes" id="UP000243859"/>
    </source>
</evidence>
<keyword evidence="3" id="KW-1185">Reference proteome</keyword>
<reference evidence="2 3" key="1">
    <citation type="submission" date="2018-04" db="EMBL/GenBank/DDBJ databases">
        <title>Genomic Encyclopedia of Archaeal and Bacterial Type Strains, Phase II (KMG-II): from individual species to whole genera.</title>
        <authorList>
            <person name="Goeker M."/>
        </authorList>
    </citation>
    <scope>NUCLEOTIDE SEQUENCE [LARGE SCALE GENOMIC DNA]</scope>
    <source>
        <strain evidence="2 3">DSM 18064</strain>
    </source>
</reference>
<dbReference type="AlphaFoldDB" id="A0A2T5BP78"/>
<proteinExistence type="predicted"/>
<dbReference type="SUPFAM" id="SSF52540">
    <property type="entry name" value="P-loop containing nucleoside triphosphate hydrolases"/>
    <property type="match status" value="1"/>
</dbReference>
<dbReference type="Gene3D" id="3.40.50.300">
    <property type="entry name" value="P-loop containing nucleotide triphosphate hydrolases"/>
    <property type="match status" value="1"/>
</dbReference>
<gene>
    <name evidence="2" type="ORF">C8N32_12211</name>
</gene>